<dbReference type="OrthoDB" id="7363114at2"/>
<dbReference type="GO" id="GO:0003700">
    <property type="term" value="F:DNA-binding transcription factor activity"/>
    <property type="evidence" value="ECO:0007669"/>
    <property type="project" value="InterPro"/>
</dbReference>
<protein>
    <submittedName>
        <fullName evidence="5">GntR family transcriptional regulator</fullName>
    </submittedName>
</protein>
<keyword evidence="2" id="KW-0238">DNA-binding</keyword>
<organism evidence="5 6">
    <name type="scientific">Saccharopolyspora hirsuta</name>
    <dbReference type="NCBI Taxonomy" id="1837"/>
    <lineage>
        <taxon>Bacteria</taxon>
        <taxon>Bacillati</taxon>
        <taxon>Actinomycetota</taxon>
        <taxon>Actinomycetes</taxon>
        <taxon>Pseudonocardiales</taxon>
        <taxon>Pseudonocardiaceae</taxon>
        <taxon>Saccharopolyspora</taxon>
    </lineage>
</organism>
<evidence type="ECO:0000313" key="6">
    <source>
        <dbReference type="Proteomes" id="UP000323946"/>
    </source>
</evidence>
<dbReference type="InterPro" id="IPR036390">
    <property type="entry name" value="WH_DNA-bd_sf"/>
</dbReference>
<evidence type="ECO:0000313" key="5">
    <source>
        <dbReference type="EMBL" id="KAA5836018.1"/>
    </source>
</evidence>
<dbReference type="InterPro" id="IPR000524">
    <property type="entry name" value="Tscrpt_reg_HTH_GntR"/>
</dbReference>
<dbReference type="SUPFAM" id="SSF46785">
    <property type="entry name" value="Winged helix' DNA-binding domain"/>
    <property type="match status" value="1"/>
</dbReference>
<comment type="caution">
    <text evidence="5">The sequence shown here is derived from an EMBL/GenBank/DDBJ whole genome shotgun (WGS) entry which is preliminary data.</text>
</comment>
<keyword evidence="6" id="KW-1185">Reference proteome</keyword>
<name>A0A5M7C6V2_SACHI</name>
<dbReference type="Pfam" id="PF00392">
    <property type="entry name" value="GntR"/>
    <property type="match status" value="1"/>
</dbReference>
<dbReference type="PROSITE" id="PS50949">
    <property type="entry name" value="HTH_GNTR"/>
    <property type="match status" value="1"/>
</dbReference>
<sequence length="123" mass="13201">MGKLDPKNPQPPYLQIAEDLLSAVRDGKLKPGDQLPSYSALARDYGVAVGTVRSALDVLRDRSVIVTRHGTGSTVRPDLDPATLPPAIDRPVAVQPADLTEVLRLLRDISARLAVLESRLGAD</sequence>
<dbReference type="InterPro" id="IPR036388">
    <property type="entry name" value="WH-like_DNA-bd_sf"/>
</dbReference>
<keyword evidence="1" id="KW-0805">Transcription regulation</keyword>
<evidence type="ECO:0000256" key="3">
    <source>
        <dbReference type="ARBA" id="ARBA00023163"/>
    </source>
</evidence>
<dbReference type="PANTHER" id="PTHR44846">
    <property type="entry name" value="MANNOSYL-D-GLYCERATE TRANSPORT/METABOLISM SYSTEM REPRESSOR MNGR-RELATED"/>
    <property type="match status" value="1"/>
</dbReference>
<dbReference type="Gene3D" id="1.10.10.10">
    <property type="entry name" value="Winged helix-like DNA-binding domain superfamily/Winged helix DNA-binding domain"/>
    <property type="match status" value="1"/>
</dbReference>
<dbReference type="CDD" id="cd07377">
    <property type="entry name" value="WHTH_GntR"/>
    <property type="match status" value="1"/>
</dbReference>
<gene>
    <name evidence="5" type="ORF">F1721_06630</name>
</gene>
<dbReference type="InterPro" id="IPR050679">
    <property type="entry name" value="Bact_HTH_transcr_reg"/>
</dbReference>
<accession>A0A5M7C6V2</accession>
<dbReference type="GO" id="GO:0045892">
    <property type="term" value="P:negative regulation of DNA-templated transcription"/>
    <property type="evidence" value="ECO:0007669"/>
    <property type="project" value="TreeGrafter"/>
</dbReference>
<dbReference type="PANTHER" id="PTHR44846:SF17">
    <property type="entry name" value="GNTR-FAMILY TRANSCRIPTIONAL REGULATOR"/>
    <property type="match status" value="1"/>
</dbReference>
<dbReference type="AlphaFoldDB" id="A0A5M7C6V2"/>
<feature type="domain" description="HTH gntR-type" evidence="4">
    <location>
        <begin position="10"/>
        <end position="78"/>
    </location>
</feature>
<evidence type="ECO:0000259" key="4">
    <source>
        <dbReference type="PROSITE" id="PS50949"/>
    </source>
</evidence>
<dbReference type="RefSeq" id="WP_150065678.1">
    <property type="nucleotide sequence ID" value="NZ_VWPH01000003.1"/>
</dbReference>
<dbReference type="SMR" id="A0A5M7C6V2"/>
<dbReference type="SMART" id="SM00345">
    <property type="entry name" value="HTH_GNTR"/>
    <property type="match status" value="1"/>
</dbReference>
<dbReference type="GO" id="GO:0003677">
    <property type="term" value="F:DNA binding"/>
    <property type="evidence" value="ECO:0007669"/>
    <property type="project" value="UniProtKB-KW"/>
</dbReference>
<evidence type="ECO:0000256" key="1">
    <source>
        <dbReference type="ARBA" id="ARBA00023015"/>
    </source>
</evidence>
<keyword evidence="3" id="KW-0804">Transcription</keyword>
<dbReference type="Proteomes" id="UP000323946">
    <property type="component" value="Unassembled WGS sequence"/>
</dbReference>
<evidence type="ECO:0000256" key="2">
    <source>
        <dbReference type="ARBA" id="ARBA00023125"/>
    </source>
</evidence>
<dbReference type="EMBL" id="VWPH01000003">
    <property type="protein sequence ID" value="KAA5836018.1"/>
    <property type="molecule type" value="Genomic_DNA"/>
</dbReference>
<reference evidence="5 6" key="1">
    <citation type="submission" date="2019-09" db="EMBL/GenBank/DDBJ databases">
        <title>Draft genome sequence of the thermophilic Saccharopolyspora hirsuta VKM Ac-666T.</title>
        <authorList>
            <person name="Lobastova T.G."/>
            <person name="Fokina V."/>
            <person name="Bragin E.Y."/>
            <person name="Shtratnikova V.Y."/>
            <person name="Starodumova I.P."/>
            <person name="Tarlachkov S.V."/>
            <person name="Donova M.V."/>
        </authorList>
    </citation>
    <scope>NUCLEOTIDE SEQUENCE [LARGE SCALE GENOMIC DNA]</scope>
    <source>
        <strain evidence="5 6">VKM Ac-666</strain>
    </source>
</reference>
<proteinExistence type="predicted"/>